<keyword evidence="3" id="KW-1185">Reference proteome</keyword>
<dbReference type="Gene3D" id="2.120.10.30">
    <property type="entry name" value="TolB, C-terminal domain"/>
    <property type="match status" value="1"/>
</dbReference>
<gene>
    <name evidence="2" type="ORF">H5V44_00125</name>
</gene>
<dbReference type="GO" id="GO:0004062">
    <property type="term" value="F:aryl sulfotransferase activity"/>
    <property type="evidence" value="ECO:0007669"/>
    <property type="project" value="InterPro"/>
</dbReference>
<accession>A0A7J9SFH7</accession>
<feature type="transmembrane region" description="Helical" evidence="1">
    <location>
        <begin position="406"/>
        <end position="429"/>
    </location>
</feature>
<comment type="caution">
    <text evidence="2">The sequence shown here is derived from an EMBL/GenBank/DDBJ whole genome shotgun (WGS) entry which is preliminary data.</text>
</comment>
<dbReference type="AlphaFoldDB" id="A0A7J9SFH7"/>
<feature type="transmembrane region" description="Helical" evidence="1">
    <location>
        <begin position="9"/>
        <end position="28"/>
    </location>
</feature>
<keyword evidence="2" id="KW-0808">Transferase</keyword>
<sequence>MIDKEVQKTILRISLALMVVPSLVYVGLDIGLVSASSSSQDSNYPGTISESELEGATLIASQSGSLSVASKGGTIIARMSAHDAYFDVDRVKPLGSATVLYAAVDIIPRDECGWRSKCVRNVVETYNLTTGETKLLYEQTIPDETAPQWHDADYIGDGKIVVADMSRDRVFIANTTTGIITWQWQAGQAFDPSSGGDNPQDWTHLNDVEVLPGDRIMVSMRNQDQVIFINKSEGVDDSWTLGEDRDPSATNRTLYAQHNPDYITPENGGPAVLVADSEQDRIVEFQRTESGWTQTWEYGVNLGWPRDADRLPNGHTLITDSHNKRVIEINERNEIVWQANAPLPYDAERIGTGQESSGGESAVRLGLSSATESSADDSLLGRIKALGRQIFPDNIVNAISFVNSKYPISFTGMAAAAVSIPLLCLWMLLEFRWSDYTIVPPIKQK</sequence>
<evidence type="ECO:0000256" key="1">
    <source>
        <dbReference type="SAM" id="Phobius"/>
    </source>
</evidence>
<reference evidence="2 3" key="1">
    <citation type="submission" date="2020-08" db="EMBL/GenBank/DDBJ databases">
        <authorList>
            <person name="Seo M.-J."/>
        </authorList>
    </citation>
    <scope>NUCLEOTIDE SEQUENCE [LARGE SCALE GENOMIC DNA]</scope>
    <source>
        <strain evidence="2 3">MBLA0160</strain>
    </source>
</reference>
<evidence type="ECO:0000313" key="2">
    <source>
        <dbReference type="EMBL" id="MBB6644727.1"/>
    </source>
</evidence>
<keyword evidence="1" id="KW-0812">Transmembrane</keyword>
<organism evidence="2 3">
    <name type="scientific">Halobellus ruber</name>
    <dbReference type="NCBI Taxonomy" id="2761102"/>
    <lineage>
        <taxon>Archaea</taxon>
        <taxon>Methanobacteriati</taxon>
        <taxon>Methanobacteriota</taxon>
        <taxon>Stenosarchaea group</taxon>
        <taxon>Halobacteria</taxon>
        <taxon>Halobacteriales</taxon>
        <taxon>Haloferacaceae</taxon>
        <taxon>Halobellus</taxon>
    </lineage>
</organism>
<dbReference type="InterPro" id="IPR010262">
    <property type="entry name" value="Arylsulfotransferase_bact"/>
</dbReference>
<name>A0A7J9SFH7_9EURY</name>
<keyword evidence="1" id="KW-1133">Transmembrane helix</keyword>
<proteinExistence type="predicted"/>
<dbReference type="Pfam" id="PF05935">
    <property type="entry name" value="Arylsulfotrans"/>
    <property type="match status" value="1"/>
</dbReference>
<protein>
    <submittedName>
        <fullName evidence="2">Aryl-sulfate sulfotransferase</fullName>
    </submittedName>
</protein>
<dbReference type="EMBL" id="JACKXD010000001">
    <property type="protein sequence ID" value="MBB6644727.1"/>
    <property type="molecule type" value="Genomic_DNA"/>
</dbReference>
<dbReference type="SUPFAM" id="SSF101898">
    <property type="entry name" value="NHL repeat"/>
    <property type="match status" value="1"/>
</dbReference>
<evidence type="ECO:0000313" key="3">
    <source>
        <dbReference type="Proteomes" id="UP000546257"/>
    </source>
</evidence>
<dbReference type="RefSeq" id="WP_185191117.1">
    <property type="nucleotide sequence ID" value="NZ_JACKXD010000001.1"/>
</dbReference>
<dbReference type="Proteomes" id="UP000546257">
    <property type="component" value="Unassembled WGS sequence"/>
</dbReference>
<dbReference type="InterPro" id="IPR011042">
    <property type="entry name" value="6-blade_b-propeller_TolB-like"/>
</dbReference>
<keyword evidence="1" id="KW-0472">Membrane</keyword>